<dbReference type="Gene3D" id="3.90.190.20">
    <property type="entry name" value="Mur ligase, C-terminal domain"/>
    <property type="match status" value="1"/>
</dbReference>
<dbReference type="HAMAP" id="MF_00208">
    <property type="entry name" value="MurE"/>
    <property type="match status" value="1"/>
</dbReference>
<keyword evidence="4 7" id="KW-0573">Peptidoglycan synthesis</keyword>
<evidence type="ECO:0000256" key="6">
    <source>
        <dbReference type="ARBA" id="ARBA00023316"/>
    </source>
</evidence>
<gene>
    <name evidence="7" type="primary">murE</name>
    <name evidence="12" type="ORF">ACFSC7_13220</name>
</gene>
<feature type="binding site" evidence="7">
    <location>
        <position position="461"/>
    </location>
    <ligand>
        <name>meso-2,6-diaminopimelate</name>
        <dbReference type="ChEBI" id="CHEBI:57791"/>
    </ligand>
</feature>
<dbReference type="NCBIfam" id="TIGR01085">
    <property type="entry name" value="murE"/>
    <property type="match status" value="1"/>
</dbReference>
<dbReference type="SUPFAM" id="SSF53244">
    <property type="entry name" value="MurD-like peptide ligases, peptide-binding domain"/>
    <property type="match status" value="1"/>
</dbReference>
<feature type="binding site" evidence="7">
    <location>
        <begin position="112"/>
        <end position="118"/>
    </location>
    <ligand>
        <name>ATP</name>
        <dbReference type="ChEBI" id="CHEBI:30616"/>
    </ligand>
</feature>
<comment type="function">
    <text evidence="7">Catalyzes the addition of meso-diaminopimelic acid to the nucleotide precursor UDP-N-acetylmuramoyl-L-alanyl-D-glutamate (UMAG) in the biosynthesis of bacterial cell-wall peptidoglycan.</text>
</comment>
<dbReference type="NCBIfam" id="NF001126">
    <property type="entry name" value="PRK00139.1-4"/>
    <property type="match status" value="1"/>
</dbReference>
<dbReference type="EC" id="6.3.2.13" evidence="7"/>
<evidence type="ECO:0000259" key="10">
    <source>
        <dbReference type="Pfam" id="PF02875"/>
    </source>
</evidence>
<keyword evidence="7" id="KW-0067">ATP-binding</keyword>
<keyword evidence="6 7" id="KW-0961">Cell wall biogenesis/degradation</keyword>
<dbReference type="PANTHER" id="PTHR23135:SF4">
    <property type="entry name" value="UDP-N-ACETYLMURAMOYL-L-ALANYL-D-GLUTAMATE--2,6-DIAMINOPIMELATE LIGASE MURE HOMOLOG, CHLOROPLASTIC"/>
    <property type="match status" value="1"/>
</dbReference>
<feature type="binding site" evidence="7">
    <location>
        <position position="181"/>
    </location>
    <ligand>
        <name>UDP-N-acetyl-alpha-D-muramoyl-L-alanyl-D-glutamate</name>
        <dbReference type="ChEBI" id="CHEBI:83900"/>
    </ligand>
</feature>
<comment type="PTM">
    <text evidence="7">Carboxylation is probably crucial for Mg(2+) binding and, consequently, for the gamma-phosphate positioning of ATP.</text>
</comment>
<organism evidence="12 13">
    <name type="scientific">Roseibium aestuarii</name>
    <dbReference type="NCBI Taxonomy" id="2600299"/>
    <lineage>
        <taxon>Bacteria</taxon>
        <taxon>Pseudomonadati</taxon>
        <taxon>Pseudomonadota</taxon>
        <taxon>Alphaproteobacteria</taxon>
        <taxon>Hyphomicrobiales</taxon>
        <taxon>Stappiaceae</taxon>
        <taxon>Roseibium</taxon>
    </lineage>
</organism>
<feature type="binding site" evidence="7">
    <location>
        <position position="187"/>
    </location>
    <ligand>
        <name>UDP-N-acetyl-alpha-D-muramoyl-L-alanyl-D-glutamate</name>
        <dbReference type="ChEBI" id="CHEBI:83900"/>
    </ligand>
</feature>
<evidence type="ECO:0000259" key="9">
    <source>
        <dbReference type="Pfam" id="PF01225"/>
    </source>
</evidence>
<comment type="catalytic activity">
    <reaction evidence="7">
        <text>UDP-N-acetyl-alpha-D-muramoyl-L-alanyl-D-glutamate + meso-2,6-diaminopimelate + ATP = UDP-N-acetyl-alpha-D-muramoyl-L-alanyl-gamma-D-glutamyl-meso-2,6-diaminopimelate + ADP + phosphate + H(+)</text>
        <dbReference type="Rhea" id="RHEA:23676"/>
        <dbReference type="ChEBI" id="CHEBI:15378"/>
        <dbReference type="ChEBI" id="CHEBI:30616"/>
        <dbReference type="ChEBI" id="CHEBI:43474"/>
        <dbReference type="ChEBI" id="CHEBI:57791"/>
        <dbReference type="ChEBI" id="CHEBI:83900"/>
        <dbReference type="ChEBI" id="CHEBI:83905"/>
        <dbReference type="ChEBI" id="CHEBI:456216"/>
        <dbReference type="EC" id="6.3.2.13"/>
    </reaction>
</comment>
<comment type="pathway">
    <text evidence="7 8">Cell wall biogenesis; peptidoglycan biosynthesis.</text>
</comment>
<dbReference type="Pfam" id="PF02875">
    <property type="entry name" value="Mur_ligase_C"/>
    <property type="match status" value="1"/>
</dbReference>
<keyword evidence="7" id="KW-0547">Nucleotide-binding</keyword>
<evidence type="ECO:0000256" key="7">
    <source>
        <dbReference type="HAMAP-Rule" id="MF_00208"/>
    </source>
</evidence>
<keyword evidence="7" id="KW-0963">Cytoplasm</keyword>
<evidence type="ECO:0000256" key="3">
    <source>
        <dbReference type="ARBA" id="ARBA00022960"/>
    </source>
</evidence>
<keyword evidence="13" id="KW-1185">Reference proteome</keyword>
<dbReference type="RefSeq" id="WP_149892649.1">
    <property type="nucleotide sequence ID" value="NZ_JBHUFA010000004.1"/>
</dbReference>
<comment type="caution">
    <text evidence="12">The sequence shown here is derived from an EMBL/GenBank/DDBJ whole genome shotgun (WGS) entry which is preliminary data.</text>
</comment>
<dbReference type="SUPFAM" id="SSF53623">
    <property type="entry name" value="MurD-like peptide ligases, catalytic domain"/>
    <property type="match status" value="1"/>
</dbReference>
<proteinExistence type="inferred from homology"/>
<dbReference type="InterPro" id="IPR036615">
    <property type="entry name" value="Mur_ligase_C_dom_sf"/>
</dbReference>
<keyword evidence="3 7" id="KW-0133">Cell shape</keyword>
<evidence type="ECO:0000256" key="1">
    <source>
        <dbReference type="ARBA" id="ARBA00005898"/>
    </source>
</evidence>
<evidence type="ECO:0000256" key="4">
    <source>
        <dbReference type="ARBA" id="ARBA00022984"/>
    </source>
</evidence>
<evidence type="ECO:0000256" key="5">
    <source>
        <dbReference type="ARBA" id="ARBA00023306"/>
    </source>
</evidence>
<feature type="binding site" evidence="7">
    <location>
        <position position="28"/>
    </location>
    <ligand>
        <name>UDP-N-acetyl-alpha-D-muramoyl-L-alanyl-D-glutamate</name>
        <dbReference type="ChEBI" id="CHEBI:83900"/>
    </ligand>
</feature>
<reference evidence="13" key="1">
    <citation type="journal article" date="2019" name="Int. J. Syst. Evol. Microbiol.">
        <title>The Global Catalogue of Microorganisms (GCM) 10K type strain sequencing project: providing services to taxonomists for standard genome sequencing and annotation.</title>
        <authorList>
            <consortium name="The Broad Institute Genomics Platform"/>
            <consortium name="The Broad Institute Genome Sequencing Center for Infectious Disease"/>
            <person name="Wu L."/>
            <person name="Ma J."/>
        </authorList>
    </citation>
    <scope>NUCLEOTIDE SEQUENCE [LARGE SCALE GENOMIC DNA]</scope>
    <source>
        <strain evidence="13">JCM 3369</strain>
    </source>
</reference>
<evidence type="ECO:0000313" key="12">
    <source>
        <dbReference type="EMBL" id="MFD1696482.1"/>
    </source>
</evidence>
<keyword evidence="5 7" id="KW-0131">Cell cycle</keyword>
<feature type="binding site" evidence="7">
    <location>
        <begin position="154"/>
        <end position="155"/>
    </location>
    <ligand>
        <name>UDP-N-acetyl-alpha-D-muramoyl-L-alanyl-D-glutamate</name>
        <dbReference type="ChEBI" id="CHEBI:83900"/>
    </ligand>
</feature>
<feature type="domain" description="Mur ligase central" evidence="11">
    <location>
        <begin position="110"/>
        <end position="313"/>
    </location>
</feature>
<feature type="binding site" evidence="7">
    <location>
        <position position="189"/>
    </location>
    <ligand>
        <name>UDP-N-acetyl-alpha-D-muramoyl-L-alanyl-D-glutamate</name>
        <dbReference type="ChEBI" id="CHEBI:83900"/>
    </ligand>
</feature>
<comment type="similarity">
    <text evidence="1 7">Belongs to the MurCDEF family. MurE subfamily.</text>
</comment>
<dbReference type="InterPro" id="IPR005761">
    <property type="entry name" value="UDP-N-AcMur-Glu-dNH2Pim_ligase"/>
</dbReference>
<dbReference type="InterPro" id="IPR004101">
    <property type="entry name" value="Mur_ligase_C"/>
</dbReference>
<dbReference type="InterPro" id="IPR035911">
    <property type="entry name" value="MurE/MurF_N"/>
</dbReference>
<dbReference type="Pfam" id="PF08245">
    <property type="entry name" value="Mur_ligase_M"/>
    <property type="match status" value="1"/>
</dbReference>
<comment type="caution">
    <text evidence="7">Lacks conserved residue(s) required for the propagation of feature annotation.</text>
</comment>
<dbReference type="Gene3D" id="3.40.1390.10">
    <property type="entry name" value="MurE/MurF, N-terminal domain"/>
    <property type="match status" value="1"/>
</dbReference>
<dbReference type="NCBIfam" id="NF001124">
    <property type="entry name" value="PRK00139.1-2"/>
    <property type="match status" value="1"/>
</dbReference>
<accession>A0ABW4JXE2</accession>
<feature type="binding site" evidence="7">
    <location>
        <position position="457"/>
    </location>
    <ligand>
        <name>meso-2,6-diaminopimelate</name>
        <dbReference type="ChEBI" id="CHEBI:57791"/>
    </ligand>
</feature>
<dbReference type="EMBL" id="JBHUFA010000004">
    <property type="protein sequence ID" value="MFD1696482.1"/>
    <property type="molecule type" value="Genomic_DNA"/>
</dbReference>
<protein>
    <recommendedName>
        <fullName evidence="7">UDP-N-acetylmuramoyl-L-alanyl-D-glutamate--2,6-diaminopimelate ligase</fullName>
        <ecNumber evidence="7">6.3.2.13</ecNumber>
    </recommendedName>
    <alternativeName>
        <fullName evidence="7">Meso-A2pm-adding enzyme</fullName>
    </alternativeName>
    <alternativeName>
        <fullName evidence="7">Meso-diaminopimelate-adding enzyme</fullName>
    </alternativeName>
    <alternativeName>
        <fullName evidence="7">UDP-MurNAc-L-Ala-D-Glu:meso-diaminopimelate ligase</fullName>
    </alternativeName>
    <alternativeName>
        <fullName evidence="7">UDP-MurNAc-tripeptide synthetase</fullName>
    </alternativeName>
    <alternativeName>
        <fullName evidence="7">UDP-N-acetylmuramyl-tripeptide synthetase</fullName>
    </alternativeName>
</protein>
<feature type="binding site" evidence="7">
    <location>
        <position position="385"/>
    </location>
    <ligand>
        <name>meso-2,6-diaminopimelate</name>
        <dbReference type="ChEBI" id="CHEBI:57791"/>
    </ligand>
</feature>
<feature type="short sequence motif" description="Meso-diaminopimelate recognition motif" evidence="7">
    <location>
        <begin position="409"/>
        <end position="412"/>
    </location>
</feature>
<dbReference type="InterPro" id="IPR013221">
    <property type="entry name" value="Mur_ligase_cen"/>
</dbReference>
<dbReference type="Gene3D" id="3.40.1190.10">
    <property type="entry name" value="Mur-like, catalytic domain"/>
    <property type="match status" value="1"/>
</dbReference>
<dbReference type="Proteomes" id="UP001597327">
    <property type="component" value="Unassembled WGS sequence"/>
</dbReference>
<keyword evidence="2 7" id="KW-0132">Cell division</keyword>
<feature type="domain" description="Mur ligase C-terminal" evidence="10">
    <location>
        <begin position="335"/>
        <end position="459"/>
    </location>
</feature>
<feature type="domain" description="Mur ligase N-terminal catalytic" evidence="9">
    <location>
        <begin position="21"/>
        <end position="100"/>
    </location>
</feature>
<evidence type="ECO:0000256" key="8">
    <source>
        <dbReference type="RuleBase" id="RU004135"/>
    </source>
</evidence>
<feature type="binding site" evidence="7">
    <location>
        <begin position="409"/>
        <end position="412"/>
    </location>
    <ligand>
        <name>meso-2,6-diaminopimelate</name>
        <dbReference type="ChEBI" id="CHEBI:57791"/>
    </ligand>
</feature>
<keyword evidence="7 12" id="KW-0436">Ligase</keyword>
<comment type="cofactor">
    <cofactor evidence="7">
        <name>Mg(2+)</name>
        <dbReference type="ChEBI" id="CHEBI:18420"/>
    </cofactor>
</comment>
<evidence type="ECO:0000259" key="11">
    <source>
        <dbReference type="Pfam" id="PF08245"/>
    </source>
</evidence>
<evidence type="ECO:0000313" key="13">
    <source>
        <dbReference type="Proteomes" id="UP001597327"/>
    </source>
</evidence>
<sequence>MDLAQLAPGMSLPEASARLAIRGITADSRQVEQGFVFAALKGAKTDGAQFAVSAVEKGASVVLTDPETAERLKTLLPAHVVVLSEADPRRALALMAARFHRRQPKVIAAVTGTSGKTSVAYFLRQIFQSCGHAAASLGTLGTVTSAGQSYGGLTTPDPVALHRELAALAESGVTHAAMEASSHGLDQHRLDGVQLVAAGFTNLGRDHMDYHPTVEDYLQAKLRLFRDLVPTGGAVVVDPGEAYADRVVAVAKERCLRLFTVGETGKDLTLSGLKAGPAGQLLTVDTARGRYQVTLPLIGRFQVSNALIAAGLAITCGEDTGAVLRALENLRGAPGRLEFAGRTGNGATVIIDYAHKPDALENALAALRPFTTGQLKVVVGCGGDRDPGKRPIMGRIATERADVVYITDDNPRSEDPATIRAAMLAEAPGAIEIGDRGQAIAEAVRSLQAGDVLCIAGKGHETGQIVGDRVLPFSDHEAVKAALATGAPTA</sequence>
<feature type="modified residue" description="N6-carboxylysine" evidence="7">
    <location>
        <position position="221"/>
    </location>
</feature>
<keyword evidence="7" id="KW-0460">Magnesium</keyword>
<dbReference type="GO" id="GO:0008765">
    <property type="term" value="F:UDP-N-acetylmuramoylalanyl-D-glutamate-2,6-diaminopimelate ligase activity"/>
    <property type="evidence" value="ECO:0007669"/>
    <property type="project" value="UniProtKB-EC"/>
</dbReference>
<evidence type="ECO:0000256" key="2">
    <source>
        <dbReference type="ARBA" id="ARBA00022618"/>
    </source>
</evidence>
<dbReference type="Pfam" id="PF01225">
    <property type="entry name" value="Mur_ligase"/>
    <property type="match status" value="1"/>
</dbReference>
<comment type="subcellular location">
    <subcellularLocation>
        <location evidence="7 8">Cytoplasm</location>
    </subcellularLocation>
</comment>
<dbReference type="PANTHER" id="PTHR23135">
    <property type="entry name" value="MUR LIGASE FAMILY MEMBER"/>
    <property type="match status" value="1"/>
</dbReference>
<dbReference type="InterPro" id="IPR036565">
    <property type="entry name" value="Mur-like_cat_sf"/>
</dbReference>
<dbReference type="SUPFAM" id="SSF63418">
    <property type="entry name" value="MurE/MurF N-terminal domain"/>
    <property type="match status" value="1"/>
</dbReference>
<name>A0ABW4JXE2_9HYPH</name>
<dbReference type="InterPro" id="IPR000713">
    <property type="entry name" value="Mur_ligase_N"/>
</dbReference>